<sequence>MGTSTGGAPRRLTARRGRDPGTNLVRRSRGPTPGPGLGRDSSESAWWPGCSSWDPGRGKPKGKPEASPSGAPTCRGETVGTGGKKIGWRTKWRPQRPYPRMLRLALGRGMFSSLGGKGAWDVRESRDIDKNLRLASTHSVGSWNHLLEGGTPFLLGGGPGGEGGGLGWVCLFPPSSAVSCWGLPRGMTRSHPAPSGGIGLDCRFGLRAERECGVPGPSWCPCRGCWIVPLPGPHYSAGGLSTPTGETTVTSGRRDRGEWPPRSESEWCFVIGLLC</sequence>
<gene>
    <name evidence="2" type="ORF">CRENBAI_026098</name>
</gene>
<feature type="region of interest" description="Disordered" evidence="1">
    <location>
        <begin position="1"/>
        <end position="89"/>
    </location>
</feature>
<dbReference type="Proteomes" id="UP001311232">
    <property type="component" value="Unassembled WGS sequence"/>
</dbReference>
<feature type="region of interest" description="Disordered" evidence="1">
    <location>
        <begin position="238"/>
        <end position="258"/>
    </location>
</feature>
<organism evidence="2 3">
    <name type="scientific">Crenichthys baileyi</name>
    <name type="common">White River springfish</name>
    <dbReference type="NCBI Taxonomy" id="28760"/>
    <lineage>
        <taxon>Eukaryota</taxon>
        <taxon>Metazoa</taxon>
        <taxon>Chordata</taxon>
        <taxon>Craniata</taxon>
        <taxon>Vertebrata</taxon>
        <taxon>Euteleostomi</taxon>
        <taxon>Actinopterygii</taxon>
        <taxon>Neopterygii</taxon>
        <taxon>Teleostei</taxon>
        <taxon>Neoteleostei</taxon>
        <taxon>Acanthomorphata</taxon>
        <taxon>Ovalentaria</taxon>
        <taxon>Atherinomorphae</taxon>
        <taxon>Cyprinodontiformes</taxon>
        <taxon>Goodeidae</taxon>
        <taxon>Crenichthys</taxon>
    </lineage>
</organism>
<comment type="caution">
    <text evidence="2">The sequence shown here is derived from an EMBL/GenBank/DDBJ whole genome shotgun (WGS) entry which is preliminary data.</text>
</comment>
<evidence type="ECO:0000313" key="3">
    <source>
        <dbReference type="Proteomes" id="UP001311232"/>
    </source>
</evidence>
<evidence type="ECO:0000256" key="1">
    <source>
        <dbReference type="SAM" id="MobiDB-lite"/>
    </source>
</evidence>
<keyword evidence="3" id="KW-1185">Reference proteome</keyword>
<reference evidence="2 3" key="1">
    <citation type="submission" date="2021-06" db="EMBL/GenBank/DDBJ databases">
        <authorList>
            <person name="Palmer J.M."/>
        </authorList>
    </citation>
    <scope>NUCLEOTIDE SEQUENCE [LARGE SCALE GENOMIC DNA]</scope>
    <source>
        <strain evidence="2 3">MEX-2019</strain>
        <tissue evidence="2">Muscle</tissue>
    </source>
</reference>
<dbReference type="EMBL" id="JAHHUM010000086">
    <property type="protein sequence ID" value="KAK5622685.1"/>
    <property type="molecule type" value="Genomic_DNA"/>
</dbReference>
<dbReference type="AlphaFoldDB" id="A0AAV9SMZ7"/>
<accession>A0AAV9SMZ7</accession>
<proteinExistence type="predicted"/>
<name>A0AAV9SMZ7_9TELE</name>
<protein>
    <submittedName>
        <fullName evidence="2">Uncharacterized protein</fullName>
    </submittedName>
</protein>
<feature type="compositionally biased region" description="Polar residues" evidence="1">
    <location>
        <begin position="239"/>
        <end position="251"/>
    </location>
</feature>
<evidence type="ECO:0000313" key="2">
    <source>
        <dbReference type="EMBL" id="KAK5622685.1"/>
    </source>
</evidence>